<dbReference type="EMBL" id="BAABKN010000028">
    <property type="protein sequence ID" value="GAA4753445.1"/>
    <property type="molecule type" value="Genomic_DNA"/>
</dbReference>
<evidence type="ECO:0000256" key="1">
    <source>
        <dbReference type="SAM" id="MobiDB-lite"/>
    </source>
</evidence>
<feature type="compositionally biased region" description="Basic and acidic residues" evidence="1">
    <location>
        <begin position="43"/>
        <end position="52"/>
    </location>
</feature>
<comment type="caution">
    <text evidence="2">The sequence shown here is derived from an EMBL/GenBank/DDBJ whole genome shotgun (WGS) entry which is preliminary data.</text>
</comment>
<accession>A0ABP8ZDF5</accession>
<sequence length="52" mass="5391">MTTTPDEQSIEDPDISPGVTPDPVNPGEDPGMDPVDPGAGDEPDVRPSSDPF</sequence>
<gene>
    <name evidence="2" type="ORF">GCM10023350_43400</name>
</gene>
<dbReference type="Proteomes" id="UP001499882">
    <property type="component" value="Unassembled WGS sequence"/>
</dbReference>
<keyword evidence="3" id="KW-1185">Reference proteome</keyword>
<protein>
    <submittedName>
        <fullName evidence="2">Uncharacterized protein</fullName>
    </submittedName>
</protein>
<proteinExistence type="predicted"/>
<dbReference type="RefSeq" id="WP_345529138.1">
    <property type="nucleotide sequence ID" value="NZ_BAABKN010000028.1"/>
</dbReference>
<feature type="region of interest" description="Disordered" evidence="1">
    <location>
        <begin position="1"/>
        <end position="52"/>
    </location>
</feature>
<evidence type="ECO:0000313" key="2">
    <source>
        <dbReference type="EMBL" id="GAA4753445.1"/>
    </source>
</evidence>
<name>A0ABP8ZDF5_9ACTN</name>
<reference evidence="3" key="1">
    <citation type="journal article" date="2019" name="Int. J. Syst. Evol. Microbiol.">
        <title>The Global Catalogue of Microorganisms (GCM) 10K type strain sequencing project: providing services to taxonomists for standard genome sequencing and annotation.</title>
        <authorList>
            <consortium name="The Broad Institute Genomics Platform"/>
            <consortium name="The Broad Institute Genome Sequencing Center for Infectious Disease"/>
            <person name="Wu L."/>
            <person name="Ma J."/>
        </authorList>
    </citation>
    <scope>NUCLEOTIDE SEQUENCE [LARGE SCALE GENOMIC DNA]</scope>
    <source>
        <strain evidence="3">JCM 18532</strain>
    </source>
</reference>
<evidence type="ECO:0000313" key="3">
    <source>
        <dbReference type="Proteomes" id="UP001499882"/>
    </source>
</evidence>
<organism evidence="2 3">
    <name type="scientific">Nocardioides endophyticus</name>
    <dbReference type="NCBI Taxonomy" id="1353775"/>
    <lineage>
        <taxon>Bacteria</taxon>
        <taxon>Bacillati</taxon>
        <taxon>Actinomycetota</taxon>
        <taxon>Actinomycetes</taxon>
        <taxon>Propionibacteriales</taxon>
        <taxon>Nocardioidaceae</taxon>
        <taxon>Nocardioides</taxon>
    </lineage>
</organism>